<evidence type="ECO:0000313" key="2">
    <source>
        <dbReference type="Proteomes" id="UP000252519"/>
    </source>
</evidence>
<organism evidence="1 2">
    <name type="scientific">Ancylostoma caninum</name>
    <name type="common">Dog hookworm</name>
    <dbReference type="NCBI Taxonomy" id="29170"/>
    <lineage>
        <taxon>Eukaryota</taxon>
        <taxon>Metazoa</taxon>
        <taxon>Ecdysozoa</taxon>
        <taxon>Nematoda</taxon>
        <taxon>Chromadorea</taxon>
        <taxon>Rhabditida</taxon>
        <taxon>Rhabditina</taxon>
        <taxon>Rhabditomorpha</taxon>
        <taxon>Strongyloidea</taxon>
        <taxon>Ancylostomatidae</taxon>
        <taxon>Ancylostomatinae</taxon>
        <taxon>Ancylostoma</taxon>
    </lineage>
</organism>
<protein>
    <submittedName>
        <fullName evidence="1">Uncharacterized protein</fullName>
    </submittedName>
</protein>
<dbReference type="EMBL" id="JOJR01000087">
    <property type="protein sequence ID" value="RCN46043.1"/>
    <property type="molecule type" value="Genomic_DNA"/>
</dbReference>
<dbReference type="STRING" id="29170.A0A368GNU1"/>
<accession>A0A368GNU1</accession>
<comment type="caution">
    <text evidence="1">The sequence shown here is derived from an EMBL/GenBank/DDBJ whole genome shotgun (WGS) entry which is preliminary data.</text>
</comment>
<proteinExistence type="predicted"/>
<gene>
    <name evidence="1" type="ORF">ANCCAN_07909</name>
</gene>
<dbReference type="PANTHER" id="PTHR47331">
    <property type="entry name" value="PHD-TYPE DOMAIN-CONTAINING PROTEIN"/>
    <property type="match status" value="1"/>
</dbReference>
<dbReference type="Proteomes" id="UP000252519">
    <property type="component" value="Unassembled WGS sequence"/>
</dbReference>
<dbReference type="PANTHER" id="PTHR47331:SF2">
    <property type="match status" value="1"/>
</dbReference>
<evidence type="ECO:0000313" key="1">
    <source>
        <dbReference type="EMBL" id="RCN46043.1"/>
    </source>
</evidence>
<reference evidence="1 2" key="1">
    <citation type="submission" date="2014-10" db="EMBL/GenBank/DDBJ databases">
        <title>Draft genome of the hookworm Ancylostoma caninum.</title>
        <authorList>
            <person name="Mitreva M."/>
        </authorList>
    </citation>
    <scope>NUCLEOTIDE SEQUENCE [LARGE SCALE GENOMIC DNA]</scope>
    <source>
        <strain evidence="1 2">Baltimore</strain>
    </source>
</reference>
<dbReference type="AlphaFoldDB" id="A0A368GNU1"/>
<keyword evidence="2" id="KW-1185">Reference proteome</keyword>
<name>A0A368GNU1_ANCCA</name>
<sequence length="304" mass="35522">MNKVVFLSDSQIVLSWIRKNPSQHDLGRLVNNRIKELRRITSELTSGGMEVLFGYIPSDSYPADAGTRGLSKEQIVNHHWWTGPSILRDPPPKWNQTLFSIESAEPTSEVIAFNVSVSDCPKFPWNRYSSLIKAQRVMAWSLRFLSKLVARLPSDHQQRICDKIPALRNAHSEDDLTGNELRMSKVVLIKLHQQSFTEDYKKSMDKTLKLFEDSEGLWRIRGRLGLSTRLNLSIWRPSDRMTPYRRRWWLPILSMQSAQTQKIQITNRQQRRVWYKHESKPKKLFNHRMLQPRRSGNPGTANTF</sequence>
<dbReference type="OrthoDB" id="5877161at2759"/>